<keyword evidence="4" id="KW-0804">Transcription</keyword>
<evidence type="ECO:0000256" key="3">
    <source>
        <dbReference type="ARBA" id="ARBA00023125"/>
    </source>
</evidence>
<dbReference type="InterPro" id="IPR007630">
    <property type="entry name" value="RNA_pol_sigma70_r4"/>
</dbReference>
<keyword evidence="8" id="KW-1185">Reference proteome</keyword>
<keyword evidence="3" id="KW-0238">DNA-binding</keyword>
<dbReference type="GO" id="GO:0003677">
    <property type="term" value="F:DNA binding"/>
    <property type="evidence" value="ECO:0007669"/>
    <property type="project" value="UniProtKB-KW"/>
</dbReference>
<dbReference type="InterPro" id="IPR014284">
    <property type="entry name" value="RNA_pol_sigma-70_dom"/>
</dbReference>
<dbReference type="InterPro" id="IPR013324">
    <property type="entry name" value="RNA_pol_sigma_r3/r4-like"/>
</dbReference>
<evidence type="ECO:0000256" key="5">
    <source>
        <dbReference type="SAM" id="MobiDB-lite"/>
    </source>
</evidence>
<dbReference type="InterPro" id="IPR013325">
    <property type="entry name" value="RNA_pol_sigma_r2"/>
</dbReference>
<dbReference type="Pfam" id="PF04545">
    <property type="entry name" value="Sigma70_r4"/>
    <property type="match status" value="1"/>
</dbReference>
<dbReference type="PANTHER" id="PTHR30385">
    <property type="entry name" value="SIGMA FACTOR F FLAGELLAR"/>
    <property type="match status" value="1"/>
</dbReference>
<dbReference type="SUPFAM" id="SSF88659">
    <property type="entry name" value="Sigma3 and sigma4 domains of RNA polymerase sigma factors"/>
    <property type="match status" value="1"/>
</dbReference>
<dbReference type="PANTHER" id="PTHR30385:SF8">
    <property type="entry name" value="RNA POLYMERASE SIGMA-E FACTOR"/>
    <property type="match status" value="1"/>
</dbReference>
<dbReference type="SUPFAM" id="SSF88946">
    <property type="entry name" value="Sigma2 domain of RNA polymerase sigma factors"/>
    <property type="match status" value="1"/>
</dbReference>
<evidence type="ECO:0000256" key="2">
    <source>
        <dbReference type="ARBA" id="ARBA00023082"/>
    </source>
</evidence>
<dbReference type="AlphaFoldDB" id="A0A017TA78"/>
<feature type="domain" description="RNA polymerase sigma-70 region 4" evidence="6">
    <location>
        <begin position="169"/>
        <end position="215"/>
    </location>
</feature>
<protein>
    <recommendedName>
        <fullName evidence="6">RNA polymerase sigma-70 region 4 domain-containing protein</fullName>
    </recommendedName>
</protein>
<accession>A0A017TA78</accession>
<proteinExistence type="predicted"/>
<reference evidence="7 8" key="1">
    <citation type="submission" date="2013-05" db="EMBL/GenBank/DDBJ databases">
        <title>Genome assembly of Chondromyces apiculatus DSM 436.</title>
        <authorList>
            <person name="Sharma G."/>
            <person name="Khatri I."/>
            <person name="Kaur C."/>
            <person name="Mayilraj S."/>
            <person name="Subramanian S."/>
        </authorList>
    </citation>
    <scope>NUCLEOTIDE SEQUENCE [LARGE SCALE GENOMIC DNA]</scope>
    <source>
        <strain evidence="7 8">DSM 436</strain>
    </source>
</reference>
<keyword evidence="1" id="KW-0805">Transcription regulation</keyword>
<comment type="caution">
    <text evidence="7">The sequence shown here is derived from an EMBL/GenBank/DDBJ whole genome shotgun (WGS) entry which is preliminary data.</text>
</comment>
<dbReference type="Gene3D" id="1.10.10.10">
    <property type="entry name" value="Winged helix-like DNA-binding domain superfamily/Winged helix DNA-binding domain"/>
    <property type="match status" value="1"/>
</dbReference>
<dbReference type="eggNOG" id="COG1191">
    <property type="taxonomic scope" value="Bacteria"/>
</dbReference>
<evidence type="ECO:0000313" key="8">
    <source>
        <dbReference type="Proteomes" id="UP000019678"/>
    </source>
</evidence>
<evidence type="ECO:0000259" key="6">
    <source>
        <dbReference type="Pfam" id="PF04545"/>
    </source>
</evidence>
<evidence type="ECO:0000256" key="1">
    <source>
        <dbReference type="ARBA" id="ARBA00023015"/>
    </source>
</evidence>
<dbReference type="OrthoDB" id="9799825at2"/>
<sequence length="240" mass="25541">MSGGASRLTRAQQALVEAALPRVRKMARVFCFRHPAANEEELFAAGAAAAVGAALRYEPTREVRFDVFCWSHVLGAMQELFAETRPASRLALAVAQRAGLSISTSLTAASDPFGNAEEEPGARVAEACAEVALAMVAGLTSAASSSVEEQAIAREERARAFGALRREFAALSAEERLILELRFVQGRPVREVAAALGTSRPTAGRRCRDLMDKLRRRLEQQGVTGVPAASDLDGAGMDTA</sequence>
<dbReference type="EMBL" id="ASRX01000018">
    <property type="protein sequence ID" value="EYF06178.1"/>
    <property type="molecule type" value="Genomic_DNA"/>
</dbReference>
<dbReference type="RefSeq" id="WP_044240809.1">
    <property type="nucleotide sequence ID" value="NZ_ASRX01000018.1"/>
</dbReference>
<dbReference type="InterPro" id="IPR036388">
    <property type="entry name" value="WH-like_DNA-bd_sf"/>
</dbReference>
<dbReference type="Gene3D" id="1.10.1740.10">
    <property type="match status" value="1"/>
</dbReference>
<evidence type="ECO:0000256" key="4">
    <source>
        <dbReference type="ARBA" id="ARBA00023163"/>
    </source>
</evidence>
<name>A0A017TA78_9BACT</name>
<dbReference type="GO" id="GO:0016987">
    <property type="term" value="F:sigma factor activity"/>
    <property type="evidence" value="ECO:0007669"/>
    <property type="project" value="UniProtKB-KW"/>
</dbReference>
<gene>
    <name evidence="7" type="ORF">CAP_2368</name>
</gene>
<feature type="region of interest" description="Disordered" evidence="5">
    <location>
        <begin position="221"/>
        <end position="240"/>
    </location>
</feature>
<organism evidence="7 8">
    <name type="scientific">Chondromyces apiculatus DSM 436</name>
    <dbReference type="NCBI Taxonomy" id="1192034"/>
    <lineage>
        <taxon>Bacteria</taxon>
        <taxon>Pseudomonadati</taxon>
        <taxon>Myxococcota</taxon>
        <taxon>Polyangia</taxon>
        <taxon>Polyangiales</taxon>
        <taxon>Polyangiaceae</taxon>
        <taxon>Chondromyces</taxon>
    </lineage>
</organism>
<evidence type="ECO:0000313" key="7">
    <source>
        <dbReference type="EMBL" id="EYF06178.1"/>
    </source>
</evidence>
<dbReference type="GO" id="GO:0006352">
    <property type="term" value="P:DNA-templated transcription initiation"/>
    <property type="evidence" value="ECO:0007669"/>
    <property type="project" value="InterPro"/>
</dbReference>
<dbReference type="Proteomes" id="UP000019678">
    <property type="component" value="Unassembled WGS sequence"/>
</dbReference>
<dbReference type="STRING" id="1192034.CAP_2368"/>
<keyword evidence="2" id="KW-0731">Sigma factor</keyword>
<dbReference type="NCBIfam" id="TIGR02937">
    <property type="entry name" value="sigma70-ECF"/>
    <property type="match status" value="1"/>
</dbReference>